<dbReference type="SUPFAM" id="SSF75304">
    <property type="entry name" value="Amidase signature (AS) enzymes"/>
    <property type="match status" value="1"/>
</dbReference>
<protein>
    <recommendedName>
        <fullName evidence="2">Amidase domain-containing protein</fullName>
    </recommendedName>
</protein>
<comment type="caution">
    <text evidence="3">The sequence shown here is derived from an EMBL/GenBank/DDBJ whole genome shotgun (WGS) entry which is preliminary data.</text>
</comment>
<dbReference type="InterPro" id="IPR036928">
    <property type="entry name" value="AS_sf"/>
</dbReference>
<dbReference type="InterPro" id="IPR052739">
    <property type="entry name" value="FAAH2"/>
</dbReference>
<evidence type="ECO:0000313" key="4">
    <source>
        <dbReference type="Proteomes" id="UP001353858"/>
    </source>
</evidence>
<dbReference type="AlphaFoldDB" id="A0AAN7PZS4"/>
<evidence type="ECO:0000259" key="2">
    <source>
        <dbReference type="Pfam" id="PF01425"/>
    </source>
</evidence>
<dbReference type="Gene3D" id="3.90.1300.10">
    <property type="entry name" value="Amidase signature (AS) domain"/>
    <property type="match status" value="1"/>
</dbReference>
<feature type="active site" description="Charge relay system" evidence="1">
    <location>
        <position position="207"/>
    </location>
</feature>
<dbReference type="GO" id="GO:0012505">
    <property type="term" value="C:endomembrane system"/>
    <property type="evidence" value="ECO:0007669"/>
    <property type="project" value="TreeGrafter"/>
</dbReference>
<proteinExistence type="predicted"/>
<dbReference type="Pfam" id="PF01425">
    <property type="entry name" value="Amidase"/>
    <property type="match status" value="1"/>
</dbReference>
<dbReference type="PIRSF" id="PIRSF001221">
    <property type="entry name" value="Amidase_fungi"/>
    <property type="match status" value="1"/>
</dbReference>
<keyword evidence="4" id="KW-1185">Reference proteome</keyword>
<reference evidence="4" key="1">
    <citation type="submission" date="2023-01" db="EMBL/GenBank/DDBJ databases">
        <title>Key to firefly adult light organ development and bioluminescence: homeobox transcription factors regulate luciferase expression and transportation to peroxisome.</title>
        <authorList>
            <person name="Fu X."/>
        </authorList>
    </citation>
    <scope>NUCLEOTIDE SEQUENCE [LARGE SCALE GENOMIC DNA]</scope>
</reference>
<accession>A0AAN7PZS4</accession>
<name>A0AAN7PZS4_9COLE</name>
<dbReference type="PANTHER" id="PTHR43372">
    <property type="entry name" value="FATTY-ACID AMIDE HYDROLASE"/>
    <property type="match status" value="1"/>
</dbReference>
<feature type="active site" description="Acyl-ester intermediate" evidence="1">
    <location>
        <position position="231"/>
    </location>
</feature>
<dbReference type="EMBL" id="JARPUR010000006">
    <property type="protein sequence ID" value="KAK4873935.1"/>
    <property type="molecule type" value="Genomic_DNA"/>
</dbReference>
<feature type="domain" description="Amidase" evidence="2">
    <location>
        <begin position="71"/>
        <end position="511"/>
    </location>
</feature>
<dbReference type="PANTHER" id="PTHR43372:SF4">
    <property type="entry name" value="FATTY-ACID AMIDE HYDROLASE 2"/>
    <property type="match status" value="1"/>
</dbReference>
<sequence length="532" mass="58627">MGDGKKLIKQYTKAAINLLHRFIELIARCLFKLIYGTTGEKMPPIKDLLLLESATSIAYKIRTKKVSSVQVLNSCIERIKEINPLLNCIVANRFEDALKEAQAADDLIKSGKLSEEDLARNKPFLGVPFTTKDCIAVKGMIHTSGLYTRQKVIAEEDADVIARLRNVGAIPIALTNVSELCMWWESANTLHGRTNNPYDTNRIVGGSSGGEGCNQAAAGSIFGIGSDIGGSIRMPAFFNGVFGHKPSKAIISQKGQYPIPVSEIQRDMLGLGPICRRAEDLLPIFKIIVNKEAEPKLKLDEKVNVKNIKFYYQDSDIKGVMVSPIQPEIKNLFKKITIYLKKAHKIETQKVTIERLRNSVSMWMTGMKPGKGPSFGEQLANFNGSINIPFELIKCCFRISKHTFVGIITAILDKFTPTPENPKHIYMAQECGALHNELSDLMGDDGVFLFPSHPTAAPYHNEPLIKPLNFIYTGVINVLGFPATHCPLGLDSHGLPIGIQVVANVNNDRLCMAVAEELEKAFGGWVPPAIEA</sequence>
<organism evidence="3 4">
    <name type="scientific">Aquatica leii</name>
    <dbReference type="NCBI Taxonomy" id="1421715"/>
    <lineage>
        <taxon>Eukaryota</taxon>
        <taxon>Metazoa</taxon>
        <taxon>Ecdysozoa</taxon>
        <taxon>Arthropoda</taxon>
        <taxon>Hexapoda</taxon>
        <taxon>Insecta</taxon>
        <taxon>Pterygota</taxon>
        <taxon>Neoptera</taxon>
        <taxon>Endopterygota</taxon>
        <taxon>Coleoptera</taxon>
        <taxon>Polyphaga</taxon>
        <taxon>Elateriformia</taxon>
        <taxon>Elateroidea</taxon>
        <taxon>Lampyridae</taxon>
        <taxon>Luciolinae</taxon>
        <taxon>Aquatica</taxon>
    </lineage>
</organism>
<evidence type="ECO:0000256" key="1">
    <source>
        <dbReference type="PIRSR" id="PIRSR001221-1"/>
    </source>
</evidence>
<dbReference type="InterPro" id="IPR023631">
    <property type="entry name" value="Amidase_dom"/>
</dbReference>
<dbReference type="Proteomes" id="UP001353858">
    <property type="component" value="Unassembled WGS sequence"/>
</dbReference>
<feature type="active site" description="Charge relay system" evidence="1">
    <location>
        <position position="132"/>
    </location>
</feature>
<evidence type="ECO:0000313" key="3">
    <source>
        <dbReference type="EMBL" id="KAK4873935.1"/>
    </source>
</evidence>
<gene>
    <name evidence="3" type="ORF">RN001_013295</name>
</gene>